<evidence type="ECO:0000259" key="1">
    <source>
        <dbReference type="Pfam" id="PF15567"/>
    </source>
</evidence>
<evidence type="ECO:0000313" key="3">
    <source>
        <dbReference type="Proteomes" id="UP001183420"/>
    </source>
</evidence>
<accession>A0ABU2LND0</accession>
<dbReference type="Pfam" id="PF15567">
    <property type="entry name" value="Imm35"/>
    <property type="match status" value="1"/>
</dbReference>
<keyword evidence="3" id="KW-1185">Reference proteome</keyword>
<proteinExistence type="predicted"/>
<reference evidence="3" key="1">
    <citation type="submission" date="2023-07" db="EMBL/GenBank/DDBJ databases">
        <title>30 novel species of actinomycetes from the DSMZ collection.</title>
        <authorList>
            <person name="Nouioui I."/>
        </authorList>
    </citation>
    <scope>NUCLEOTIDE SEQUENCE [LARGE SCALE GENOMIC DNA]</scope>
    <source>
        <strain evidence="3">DSM 44918</strain>
    </source>
</reference>
<feature type="domain" description="Immunity protein 35" evidence="1">
    <location>
        <begin position="5"/>
        <end position="81"/>
    </location>
</feature>
<dbReference type="RefSeq" id="WP_311598152.1">
    <property type="nucleotide sequence ID" value="NZ_JAVREM010000011.1"/>
</dbReference>
<dbReference type="EMBL" id="JAVREM010000011">
    <property type="protein sequence ID" value="MDT0319089.1"/>
    <property type="molecule type" value="Genomic_DNA"/>
</dbReference>
<dbReference type="InterPro" id="IPR029082">
    <property type="entry name" value="Imm35"/>
</dbReference>
<evidence type="ECO:0000313" key="2">
    <source>
        <dbReference type="EMBL" id="MDT0319089.1"/>
    </source>
</evidence>
<name>A0ABU2LND0_9ACTN</name>
<organism evidence="2 3">
    <name type="scientific">Streptomyces millisiae</name>
    <dbReference type="NCBI Taxonomy" id="3075542"/>
    <lineage>
        <taxon>Bacteria</taxon>
        <taxon>Bacillati</taxon>
        <taxon>Actinomycetota</taxon>
        <taxon>Actinomycetes</taxon>
        <taxon>Kitasatosporales</taxon>
        <taxon>Streptomycetaceae</taxon>
        <taxon>Streptomyces</taxon>
    </lineage>
</organism>
<gene>
    <name evidence="2" type="ORF">RNC47_12155</name>
</gene>
<dbReference type="Proteomes" id="UP001183420">
    <property type="component" value="Unassembled WGS sequence"/>
</dbReference>
<sequence>MISQDEAMRIALEYLQNAYRNEQYTFVMQPELTQGYRTVWAVRFDTQEHLDTGDFTKAPMTRVLLVPKDGSTPWWPPSAWSVSEFEAQLGPRDE</sequence>
<protein>
    <submittedName>
        <fullName evidence="2">YrhB domain-containing protein</fullName>
    </submittedName>
</protein>
<comment type="caution">
    <text evidence="2">The sequence shown here is derived from an EMBL/GenBank/DDBJ whole genome shotgun (WGS) entry which is preliminary data.</text>
</comment>